<dbReference type="Gene3D" id="3.90.530.10">
    <property type="entry name" value="XPA C-terminal domain"/>
    <property type="match status" value="1"/>
</dbReference>
<evidence type="ECO:0000256" key="2">
    <source>
        <dbReference type="ARBA" id="ARBA00005548"/>
    </source>
</evidence>
<evidence type="ECO:0000256" key="6">
    <source>
        <dbReference type="ARBA" id="ARBA00022833"/>
    </source>
</evidence>
<evidence type="ECO:0000256" key="3">
    <source>
        <dbReference type="ARBA" id="ARBA00022723"/>
    </source>
</evidence>
<dbReference type="GO" id="GO:0003684">
    <property type="term" value="F:damaged DNA binding"/>
    <property type="evidence" value="ECO:0007669"/>
    <property type="project" value="InterPro"/>
</dbReference>
<dbReference type="GO" id="GO:0000715">
    <property type="term" value="P:nucleotide-excision repair, DNA damage recognition"/>
    <property type="evidence" value="ECO:0007669"/>
    <property type="project" value="TreeGrafter"/>
</dbReference>
<accession>A0AAE0M6M7</accession>
<name>A0AAE0M6M7_9PEZI</name>
<dbReference type="GO" id="GO:0000110">
    <property type="term" value="C:nucleotide-excision repair factor 1 complex"/>
    <property type="evidence" value="ECO:0007669"/>
    <property type="project" value="TreeGrafter"/>
</dbReference>
<dbReference type="SUPFAM" id="SSF46955">
    <property type="entry name" value="Putative DNA-binding domain"/>
    <property type="match status" value="1"/>
</dbReference>
<keyword evidence="8" id="KW-0234">DNA repair</keyword>
<evidence type="ECO:0000256" key="4">
    <source>
        <dbReference type="ARBA" id="ARBA00022763"/>
    </source>
</evidence>
<feature type="compositionally biased region" description="Gly residues" evidence="11">
    <location>
        <begin position="357"/>
        <end position="372"/>
    </location>
</feature>
<dbReference type="GO" id="GO:0008270">
    <property type="term" value="F:zinc ion binding"/>
    <property type="evidence" value="ECO:0007669"/>
    <property type="project" value="UniProtKB-KW"/>
</dbReference>
<evidence type="ECO:0000259" key="12">
    <source>
        <dbReference type="Pfam" id="PF05181"/>
    </source>
</evidence>
<dbReference type="CDD" id="cd21077">
    <property type="entry name" value="DBD_Rad14"/>
    <property type="match status" value="1"/>
</dbReference>
<gene>
    <name evidence="13" type="ORF">B0T19DRAFT_263000</name>
</gene>
<evidence type="ECO:0000256" key="11">
    <source>
        <dbReference type="SAM" id="MobiDB-lite"/>
    </source>
</evidence>
<evidence type="ECO:0000256" key="9">
    <source>
        <dbReference type="ARBA" id="ARBA00023242"/>
    </source>
</evidence>
<dbReference type="EMBL" id="JAUEPO010000005">
    <property type="protein sequence ID" value="KAK3321272.1"/>
    <property type="molecule type" value="Genomic_DNA"/>
</dbReference>
<dbReference type="FunFam" id="3.90.530.10:FF:000003">
    <property type="entry name" value="Dna repair rad14 protein"/>
    <property type="match status" value="1"/>
</dbReference>
<comment type="caution">
    <text evidence="13">The sequence shown here is derived from an EMBL/GenBank/DDBJ whole genome shotgun (WGS) entry which is preliminary data.</text>
</comment>
<reference evidence="13" key="2">
    <citation type="submission" date="2023-06" db="EMBL/GenBank/DDBJ databases">
        <authorList>
            <consortium name="Lawrence Berkeley National Laboratory"/>
            <person name="Haridas S."/>
            <person name="Hensen N."/>
            <person name="Bonometti L."/>
            <person name="Westerberg I."/>
            <person name="Brannstrom I.O."/>
            <person name="Guillou S."/>
            <person name="Cros-Aarteil S."/>
            <person name="Calhoun S."/>
            <person name="Kuo A."/>
            <person name="Mondo S."/>
            <person name="Pangilinan J."/>
            <person name="Riley R."/>
            <person name="Labutti K."/>
            <person name="Andreopoulos B."/>
            <person name="Lipzen A."/>
            <person name="Chen C."/>
            <person name="Yanf M."/>
            <person name="Daum C."/>
            <person name="Ng V."/>
            <person name="Clum A."/>
            <person name="Steindorff A."/>
            <person name="Ohm R."/>
            <person name="Martin F."/>
            <person name="Silar P."/>
            <person name="Natvig D."/>
            <person name="Lalanne C."/>
            <person name="Gautier V."/>
            <person name="Ament-Velasquez S.L."/>
            <person name="Kruys A."/>
            <person name="Hutchinson M.I."/>
            <person name="Powell A.J."/>
            <person name="Barry K."/>
            <person name="Miller A.N."/>
            <person name="Grigoriev I.V."/>
            <person name="Debuchy R."/>
            <person name="Gladieux P."/>
            <person name="Thoren M.H."/>
            <person name="Johannesson H."/>
        </authorList>
    </citation>
    <scope>NUCLEOTIDE SEQUENCE</scope>
    <source>
        <strain evidence="13">SMH4131-1</strain>
    </source>
</reference>
<dbReference type="GO" id="GO:0006284">
    <property type="term" value="P:base-excision repair"/>
    <property type="evidence" value="ECO:0007669"/>
    <property type="project" value="TreeGrafter"/>
</dbReference>
<evidence type="ECO:0000256" key="5">
    <source>
        <dbReference type="ARBA" id="ARBA00022771"/>
    </source>
</evidence>
<feature type="compositionally biased region" description="Basic and acidic residues" evidence="11">
    <location>
        <begin position="34"/>
        <end position="56"/>
    </location>
</feature>
<dbReference type="Pfam" id="PF05181">
    <property type="entry name" value="XPA_C"/>
    <property type="match status" value="1"/>
</dbReference>
<dbReference type="NCBIfam" id="TIGR00598">
    <property type="entry name" value="rad14"/>
    <property type="match status" value="1"/>
</dbReference>
<evidence type="ECO:0000256" key="10">
    <source>
        <dbReference type="ARBA" id="ARBA00072989"/>
    </source>
</evidence>
<feature type="compositionally biased region" description="Low complexity" evidence="11">
    <location>
        <begin position="11"/>
        <end position="24"/>
    </location>
</feature>
<dbReference type="GO" id="GO:1901255">
    <property type="term" value="P:nucleotide-excision repair involved in interstrand cross-link repair"/>
    <property type="evidence" value="ECO:0007669"/>
    <property type="project" value="TreeGrafter"/>
</dbReference>
<evidence type="ECO:0000256" key="1">
    <source>
        <dbReference type="ARBA" id="ARBA00004123"/>
    </source>
</evidence>
<evidence type="ECO:0000256" key="8">
    <source>
        <dbReference type="ARBA" id="ARBA00023204"/>
    </source>
</evidence>
<proteinExistence type="inferred from homology"/>
<protein>
    <recommendedName>
        <fullName evidence="10">DNA repair protein RAD14</fullName>
    </recommendedName>
</protein>
<keyword evidence="14" id="KW-1185">Reference proteome</keyword>
<keyword evidence="5" id="KW-0863">Zinc-finger</keyword>
<feature type="domain" description="XPA C-terminal" evidence="12">
    <location>
        <begin position="250"/>
        <end position="300"/>
    </location>
</feature>
<feature type="region of interest" description="Disordered" evidence="11">
    <location>
        <begin position="352"/>
        <end position="380"/>
    </location>
</feature>
<keyword evidence="4" id="KW-0227">DNA damage</keyword>
<dbReference type="InterPro" id="IPR037129">
    <property type="entry name" value="XPA_sf"/>
</dbReference>
<dbReference type="InterPro" id="IPR009061">
    <property type="entry name" value="DNA-bd_dom_put_sf"/>
</dbReference>
<dbReference type="PANTHER" id="PTHR10142">
    <property type="entry name" value="DNA REPAIR PROTEIN COMPLEMENTING XP-A CELLS"/>
    <property type="match status" value="1"/>
</dbReference>
<comment type="similarity">
    <text evidence="2">Belongs to the XPA family.</text>
</comment>
<sequence length="417" mass="46068">MERPSTPPRQASSASAVTSSRTRPASPPTPQVTRRIEESRLRAKALRDRREAEERSAGVPPVPRTDSGFVATDDIQLAGPAGRKRPYTSISRAQVPATNRDARTSPAGGGAAAQATATATGDLRPLSRKFTKYVDYNFSAMTDTKGGFLSAEDDPWSKSMSVGGARPGAGQPEGEQKPAHMTAAEWERLQLIRNLQRNKSGPYEPGLSVLADEKTRKKCRECGNLEIDFVWEEVFGCAVCGGCKDKYPEKYSLLTKTEAREDYLLTEPELKDPELLPHLSKPNPHKSHWHDMMLFLRYQVEEYAFGQKWGSAEALDAEFERRETDKKRRKEAKFKEKLLDLKRKTRTETFRRNTGKADGGIGTAGRGEGGGKATKFGDTVGGGGKHVHEWGRTVENAEGMTVKTCLSCGMEVEELEF</sequence>
<feature type="region of interest" description="Disordered" evidence="11">
    <location>
        <begin position="1"/>
        <end position="119"/>
    </location>
</feature>
<keyword evidence="6" id="KW-0862">Zinc</keyword>
<dbReference type="InterPro" id="IPR000465">
    <property type="entry name" value="XPA/RAD14"/>
</dbReference>
<keyword evidence="3" id="KW-0479">Metal-binding</keyword>
<evidence type="ECO:0000256" key="7">
    <source>
        <dbReference type="ARBA" id="ARBA00023125"/>
    </source>
</evidence>
<dbReference type="PANTHER" id="PTHR10142:SF0">
    <property type="entry name" value="DNA REPAIR PROTEIN COMPLEMENTING XP-A CELLS"/>
    <property type="match status" value="1"/>
</dbReference>
<dbReference type="GO" id="GO:0070914">
    <property type="term" value="P:UV-damage excision repair"/>
    <property type="evidence" value="ECO:0007669"/>
    <property type="project" value="TreeGrafter"/>
</dbReference>
<reference evidence="13" key="1">
    <citation type="journal article" date="2023" name="Mol. Phylogenet. Evol.">
        <title>Genome-scale phylogeny and comparative genomics of the fungal order Sordariales.</title>
        <authorList>
            <person name="Hensen N."/>
            <person name="Bonometti L."/>
            <person name="Westerberg I."/>
            <person name="Brannstrom I.O."/>
            <person name="Guillou S."/>
            <person name="Cros-Aarteil S."/>
            <person name="Calhoun S."/>
            <person name="Haridas S."/>
            <person name="Kuo A."/>
            <person name="Mondo S."/>
            <person name="Pangilinan J."/>
            <person name="Riley R."/>
            <person name="LaButti K."/>
            <person name="Andreopoulos B."/>
            <person name="Lipzen A."/>
            <person name="Chen C."/>
            <person name="Yan M."/>
            <person name="Daum C."/>
            <person name="Ng V."/>
            <person name="Clum A."/>
            <person name="Steindorff A."/>
            <person name="Ohm R.A."/>
            <person name="Martin F."/>
            <person name="Silar P."/>
            <person name="Natvig D.O."/>
            <person name="Lalanne C."/>
            <person name="Gautier V."/>
            <person name="Ament-Velasquez S.L."/>
            <person name="Kruys A."/>
            <person name="Hutchinson M.I."/>
            <person name="Powell A.J."/>
            <person name="Barry K."/>
            <person name="Miller A.N."/>
            <person name="Grigoriev I.V."/>
            <person name="Debuchy R."/>
            <person name="Gladieux P."/>
            <person name="Hiltunen Thoren M."/>
            <person name="Johannesson H."/>
        </authorList>
    </citation>
    <scope>NUCLEOTIDE SEQUENCE</scope>
    <source>
        <strain evidence="13">SMH4131-1</strain>
    </source>
</reference>
<dbReference type="Proteomes" id="UP001286456">
    <property type="component" value="Unassembled WGS sequence"/>
</dbReference>
<comment type="subcellular location">
    <subcellularLocation>
        <location evidence="1">Nucleus</location>
    </subcellularLocation>
</comment>
<dbReference type="AlphaFoldDB" id="A0AAE0M6M7"/>
<keyword evidence="9" id="KW-0539">Nucleus</keyword>
<evidence type="ECO:0000313" key="13">
    <source>
        <dbReference type="EMBL" id="KAK3321272.1"/>
    </source>
</evidence>
<dbReference type="InterPro" id="IPR022656">
    <property type="entry name" value="XPA_C"/>
</dbReference>
<organism evidence="13 14">
    <name type="scientific">Cercophora scortea</name>
    <dbReference type="NCBI Taxonomy" id="314031"/>
    <lineage>
        <taxon>Eukaryota</taxon>
        <taxon>Fungi</taxon>
        <taxon>Dikarya</taxon>
        <taxon>Ascomycota</taxon>
        <taxon>Pezizomycotina</taxon>
        <taxon>Sordariomycetes</taxon>
        <taxon>Sordariomycetidae</taxon>
        <taxon>Sordariales</taxon>
        <taxon>Lasiosphaeriaceae</taxon>
        <taxon>Cercophora</taxon>
    </lineage>
</organism>
<keyword evidence="7" id="KW-0238">DNA-binding</keyword>
<feature type="region of interest" description="Disordered" evidence="11">
    <location>
        <begin position="152"/>
        <end position="177"/>
    </location>
</feature>
<evidence type="ECO:0000313" key="14">
    <source>
        <dbReference type="Proteomes" id="UP001286456"/>
    </source>
</evidence>